<dbReference type="EMBL" id="JAKLTY010000001">
    <property type="protein sequence ID" value="MCG2625125.1"/>
    <property type="molecule type" value="Genomic_DNA"/>
</dbReference>
<gene>
    <name evidence="1" type="ORF">L6654_00705</name>
</gene>
<comment type="caution">
    <text evidence="1">The sequence shown here is derived from an EMBL/GenBank/DDBJ whole genome shotgun (WGS) entry which is preliminary data.</text>
</comment>
<dbReference type="RefSeq" id="WP_237889451.1">
    <property type="nucleotide sequence ID" value="NZ_JAKLTY010000001.1"/>
</dbReference>
<name>A0A9X1U4Z3_9BRAD</name>
<reference evidence="1" key="1">
    <citation type="submission" date="2022-01" db="EMBL/GenBank/DDBJ databases">
        <title>Genome sequnece data of strain Bradyrhizobium sp. nov.</title>
        <authorList>
            <person name="Zhang J."/>
        </authorList>
    </citation>
    <scope>NUCLEOTIDE SEQUENCE</scope>
    <source>
        <strain evidence="1">WYCCWR 13023</strain>
    </source>
</reference>
<accession>A0A9X1U4Z3</accession>
<dbReference type="AlphaFoldDB" id="A0A9X1U4Z3"/>
<evidence type="ECO:0000313" key="2">
    <source>
        <dbReference type="Proteomes" id="UP001139054"/>
    </source>
</evidence>
<evidence type="ECO:0000313" key="1">
    <source>
        <dbReference type="EMBL" id="MCG2625125.1"/>
    </source>
</evidence>
<sequence length="63" mass="6909">MITPVGEIRLDELFGDLFGDFFAGMEQPIDLASKRVPSLRVPFRIKDLSSSASSDVHAGLARM</sequence>
<organism evidence="1 2">
    <name type="scientific">Bradyrhizobium zhengyangense</name>
    <dbReference type="NCBI Taxonomy" id="2911009"/>
    <lineage>
        <taxon>Bacteria</taxon>
        <taxon>Pseudomonadati</taxon>
        <taxon>Pseudomonadota</taxon>
        <taxon>Alphaproteobacteria</taxon>
        <taxon>Hyphomicrobiales</taxon>
        <taxon>Nitrobacteraceae</taxon>
        <taxon>Bradyrhizobium</taxon>
    </lineage>
</organism>
<protein>
    <submittedName>
        <fullName evidence="1">Uncharacterized protein</fullName>
    </submittedName>
</protein>
<dbReference type="Proteomes" id="UP001139054">
    <property type="component" value="Unassembled WGS sequence"/>
</dbReference>
<proteinExistence type="predicted"/>